<reference evidence="2" key="2">
    <citation type="submission" date="2003-12" db="EMBL/GenBank/DDBJ databases">
        <title>Monterey Bay Coastal Ocean Microbial Observatory environmental clone sequencing.</title>
        <authorList>
            <person name="DeLong E.F."/>
        </authorList>
    </citation>
    <scope>NUCLEOTIDE SEQUENCE</scope>
</reference>
<protein>
    <submittedName>
        <fullName evidence="2">Membrane protein, putative</fullName>
    </submittedName>
</protein>
<accession>Q6SFP5</accession>
<keyword evidence="1" id="KW-0472">Membrane</keyword>
<sequence length="216" mass="24686">MIRNSSYNSAQNYLGLYLGLGLIFSIIGFLPFLDVEQQKNLLKEGGLFESLTVYLYVFCLILILISWPLQKILSKWYFSALIILFALRELDYDKAYFTHGVLKSRQYFSDLVGLPELLVSIVVLIFIFTVLLFIVLKERNNFIKEVINLRQSQLAVLASIIFIIVTKTIDGAERKFGIDLSPSGERFALIVEEVGEMGIPIMFAIAILSWRNKNQT</sequence>
<feature type="transmembrane region" description="Helical" evidence="1">
    <location>
        <begin position="189"/>
        <end position="210"/>
    </location>
</feature>
<feature type="transmembrane region" description="Helical" evidence="1">
    <location>
        <begin position="12"/>
        <end position="33"/>
    </location>
</feature>
<dbReference type="EMBL" id="AY458647">
    <property type="protein sequence ID" value="AAR38167.1"/>
    <property type="molecule type" value="Genomic_DNA"/>
</dbReference>
<keyword evidence="1" id="KW-1133">Transmembrane helix</keyword>
<feature type="transmembrane region" description="Helical" evidence="1">
    <location>
        <begin position="148"/>
        <end position="169"/>
    </location>
</feature>
<proteinExistence type="predicted"/>
<gene>
    <name evidence="2" type="ORF">MBMO_EBAC000-36A07.12</name>
</gene>
<feature type="transmembrane region" description="Helical" evidence="1">
    <location>
        <begin position="53"/>
        <end position="69"/>
    </location>
</feature>
<feature type="transmembrane region" description="Helical" evidence="1">
    <location>
        <begin position="117"/>
        <end position="136"/>
    </location>
</feature>
<feature type="transmembrane region" description="Helical" evidence="1">
    <location>
        <begin position="76"/>
        <end position="97"/>
    </location>
</feature>
<organism evidence="2">
    <name type="scientific">uncultured marine bacterium 580</name>
    <dbReference type="NCBI Taxonomy" id="257400"/>
    <lineage>
        <taxon>Bacteria</taxon>
        <taxon>environmental samples</taxon>
    </lineage>
</organism>
<evidence type="ECO:0000313" key="2">
    <source>
        <dbReference type="EMBL" id="AAR38167.1"/>
    </source>
</evidence>
<name>Q6SFP5_9BACT</name>
<dbReference type="AlphaFoldDB" id="Q6SFP5"/>
<keyword evidence="1" id="KW-0812">Transmembrane</keyword>
<reference evidence="2" key="1">
    <citation type="submission" date="2003-11" db="EMBL/GenBank/DDBJ databases">
        <authorList>
            <person name="Heidelberg J.F."/>
            <person name="Eisen J.A."/>
            <person name="Nelson W.C."/>
            <person name="DeLong E.F."/>
        </authorList>
    </citation>
    <scope>NUCLEOTIDE SEQUENCE</scope>
</reference>
<evidence type="ECO:0000256" key="1">
    <source>
        <dbReference type="SAM" id="Phobius"/>
    </source>
</evidence>